<accession>A0AA91RH65</accession>
<reference evidence="1 2" key="1">
    <citation type="submission" date="2016-12" db="EMBL/GenBank/DDBJ databases">
        <title>The new phylogeny of genus Mycobacterium.</title>
        <authorList>
            <person name="Tortoli E."/>
            <person name="Trovato A."/>
            <person name="Cirillo D.M."/>
        </authorList>
    </citation>
    <scope>NUCLEOTIDE SEQUENCE [LARGE SCALE GENOMIC DNA]</scope>
    <source>
        <strain evidence="1 2">DSM 44624</strain>
    </source>
</reference>
<gene>
    <name evidence="1" type="ORF">BST20_17675</name>
</gene>
<evidence type="ECO:0000313" key="2">
    <source>
        <dbReference type="Proteomes" id="UP000192441"/>
    </source>
</evidence>
<evidence type="ECO:0000313" key="1">
    <source>
        <dbReference type="EMBL" id="ORA35426.1"/>
    </source>
</evidence>
<name>A0AA91RH65_9MYCO</name>
<dbReference type="Proteomes" id="UP000192441">
    <property type="component" value="Unassembled WGS sequence"/>
</dbReference>
<organism evidence="1 2">
    <name type="scientific">Mycobacterium branderi</name>
    <dbReference type="NCBI Taxonomy" id="43348"/>
    <lineage>
        <taxon>Bacteria</taxon>
        <taxon>Bacillati</taxon>
        <taxon>Actinomycetota</taxon>
        <taxon>Actinomycetes</taxon>
        <taxon>Mycobacteriales</taxon>
        <taxon>Mycobacteriaceae</taxon>
        <taxon>Mycobacterium</taxon>
    </lineage>
</organism>
<comment type="caution">
    <text evidence="1">The sequence shown here is derived from an EMBL/GenBank/DDBJ whole genome shotgun (WGS) entry which is preliminary data.</text>
</comment>
<sequence>MSTVLDPEAFATTTQFFVDQSLLSADERQQIRRLLDDDFPFADAIRVADSVHVHVKVDDVAALPHNRIHRLGVVPQNANPGYVKYSFPGGLNMIFSSIPVAADDLIAAVVSPAKPFLDHAGIDIRREEHTCRTVFDAIPDRAASVDWRTVTQHGPVHCCHTEVAGKHWVYPPAYLTSWKRPIEIAFGALKVFDAAMGCDLRPLDPAHPLAESSTGCCADSAVPHCGAEAGERR</sequence>
<dbReference type="EMBL" id="MVHM01000012">
    <property type="protein sequence ID" value="ORA35426.1"/>
    <property type="molecule type" value="Genomic_DNA"/>
</dbReference>
<proteinExistence type="predicted"/>
<protein>
    <submittedName>
        <fullName evidence="1">Uncharacterized protein</fullName>
    </submittedName>
</protein>
<dbReference type="AlphaFoldDB" id="A0AA91RH65"/>